<proteinExistence type="predicted"/>
<dbReference type="Proteomes" id="UP000799444">
    <property type="component" value="Unassembled WGS sequence"/>
</dbReference>
<gene>
    <name evidence="1" type="ORF">EJ04DRAFT_252734</name>
</gene>
<comment type="caution">
    <text evidence="1">The sequence shown here is derived from an EMBL/GenBank/DDBJ whole genome shotgun (WGS) entry which is preliminary data.</text>
</comment>
<sequence length="217" mass="24138">MHHGGGSCASSHGYQKRGGVKIPHHHHHYRHIGFKMRICTTSSLRARVHGVCAGSALLLDATSQLSLPRYIHMLATQGVFFFHCLGRFVKWLVSLREVSRFLRWYCFDMEEGGGGPIACWAVTFHTHQLPMSHLNPSSLPLFPSHAYPNSASARNKHGCSVDGRRVARLYVSVHDDSKRMGKPAHGRKGATVSGYVSPRTVGEVMVDGGVHWMSMWL</sequence>
<accession>A0A9P4V2F7</accession>
<dbReference type="EMBL" id="ML996152">
    <property type="protein sequence ID" value="KAF2734113.1"/>
    <property type="molecule type" value="Genomic_DNA"/>
</dbReference>
<evidence type="ECO:0000313" key="1">
    <source>
        <dbReference type="EMBL" id="KAF2734113.1"/>
    </source>
</evidence>
<evidence type="ECO:0000313" key="2">
    <source>
        <dbReference type="Proteomes" id="UP000799444"/>
    </source>
</evidence>
<name>A0A9P4V2F7_9PLEO</name>
<protein>
    <submittedName>
        <fullName evidence="1">Uncharacterized protein</fullName>
    </submittedName>
</protein>
<dbReference type="AlphaFoldDB" id="A0A9P4V2F7"/>
<reference evidence="1" key="1">
    <citation type="journal article" date="2020" name="Stud. Mycol.">
        <title>101 Dothideomycetes genomes: a test case for predicting lifestyles and emergence of pathogens.</title>
        <authorList>
            <person name="Haridas S."/>
            <person name="Albert R."/>
            <person name="Binder M."/>
            <person name="Bloem J."/>
            <person name="Labutti K."/>
            <person name="Salamov A."/>
            <person name="Andreopoulos B."/>
            <person name="Baker S."/>
            <person name="Barry K."/>
            <person name="Bills G."/>
            <person name="Bluhm B."/>
            <person name="Cannon C."/>
            <person name="Castanera R."/>
            <person name="Culley D."/>
            <person name="Daum C."/>
            <person name="Ezra D."/>
            <person name="Gonzalez J."/>
            <person name="Henrissat B."/>
            <person name="Kuo A."/>
            <person name="Liang C."/>
            <person name="Lipzen A."/>
            <person name="Lutzoni F."/>
            <person name="Magnuson J."/>
            <person name="Mondo S."/>
            <person name="Nolan M."/>
            <person name="Ohm R."/>
            <person name="Pangilinan J."/>
            <person name="Park H.-J."/>
            <person name="Ramirez L."/>
            <person name="Alfaro M."/>
            <person name="Sun H."/>
            <person name="Tritt A."/>
            <person name="Yoshinaga Y."/>
            <person name="Zwiers L.-H."/>
            <person name="Turgeon B."/>
            <person name="Goodwin S."/>
            <person name="Spatafora J."/>
            <person name="Crous P."/>
            <person name="Grigoriev I."/>
        </authorList>
    </citation>
    <scope>NUCLEOTIDE SEQUENCE</scope>
    <source>
        <strain evidence="1">CBS 125425</strain>
    </source>
</reference>
<organism evidence="1 2">
    <name type="scientific">Polyplosphaeria fusca</name>
    <dbReference type="NCBI Taxonomy" id="682080"/>
    <lineage>
        <taxon>Eukaryota</taxon>
        <taxon>Fungi</taxon>
        <taxon>Dikarya</taxon>
        <taxon>Ascomycota</taxon>
        <taxon>Pezizomycotina</taxon>
        <taxon>Dothideomycetes</taxon>
        <taxon>Pleosporomycetidae</taxon>
        <taxon>Pleosporales</taxon>
        <taxon>Tetraplosphaeriaceae</taxon>
        <taxon>Polyplosphaeria</taxon>
    </lineage>
</organism>
<keyword evidence="2" id="KW-1185">Reference proteome</keyword>